<accession>A0ABT8M652</accession>
<dbReference type="PANTHER" id="PTHR43110">
    <property type="entry name" value="THIOL PEROXIDASE"/>
    <property type="match status" value="1"/>
</dbReference>
<dbReference type="PROSITE" id="PS51352">
    <property type="entry name" value="THIOREDOXIN_2"/>
    <property type="match status" value="1"/>
</dbReference>
<evidence type="ECO:0000256" key="1">
    <source>
        <dbReference type="ARBA" id="ARBA00023284"/>
    </source>
</evidence>
<reference evidence="3" key="1">
    <citation type="submission" date="2019-05" db="EMBL/GenBank/DDBJ databases">
        <title>Methanoculleus sp. FWC-SCC1, a methanogenic archaeon isolated from deep marine cold seep.</title>
        <authorList>
            <person name="Chen Y.-W."/>
            <person name="Chen S.-C."/>
            <person name="Teng N.-H."/>
            <person name="Lai M.-C."/>
        </authorList>
    </citation>
    <scope>NUCLEOTIDE SEQUENCE</scope>
    <source>
        <strain evidence="3">FWC-SCC1</strain>
    </source>
</reference>
<dbReference type="CDD" id="cd03018">
    <property type="entry name" value="PRX_AhpE_like"/>
    <property type="match status" value="1"/>
</dbReference>
<organism evidence="3 4">
    <name type="scientific">Methanoculleus frigidifontis</name>
    <dbReference type="NCBI Taxonomy" id="2584085"/>
    <lineage>
        <taxon>Archaea</taxon>
        <taxon>Methanobacteriati</taxon>
        <taxon>Methanobacteriota</taxon>
        <taxon>Stenosarchaea group</taxon>
        <taxon>Methanomicrobia</taxon>
        <taxon>Methanomicrobiales</taxon>
        <taxon>Methanomicrobiaceae</taxon>
        <taxon>Methanoculleus</taxon>
    </lineage>
</organism>
<evidence type="ECO:0000313" key="3">
    <source>
        <dbReference type="EMBL" id="MDN7023415.1"/>
    </source>
</evidence>
<dbReference type="Gene3D" id="3.40.30.10">
    <property type="entry name" value="Glutaredoxin"/>
    <property type="match status" value="1"/>
</dbReference>
<dbReference type="Pfam" id="PF00578">
    <property type="entry name" value="AhpC-TSA"/>
    <property type="match status" value="1"/>
</dbReference>
<protein>
    <submittedName>
        <fullName evidence="3">Peroxiredoxin</fullName>
    </submittedName>
</protein>
<dbReference type="InterPro" id="IPR050455">
    <property type="entry name" value="Tpx_Peroxidase_subfamily"/>
</dbReference>
<dbReference type="SUPFAM" id="SSF52833">
    <property type="entry name" value="Thioredoxin-like"/>
    <property type="match status" value="1"/>
</dbReference>
<feature type="domain" description="Thioredoxin" evidence="2">
    <location>
        <begin position="1"/>
        <end position="152"/>
    </location>
</feature>
<evidence type="ECO:0000313" key="4">
    <source>
        <dbReference type="Proteomes" id="UP001168338"/>
    </source>
</evidence>
<dbReference type="InterPro" id="IPR036249">
    <property type="entry name" value="Thioredoxin-like_sf"/>
</dbReference>
<dbReference type="Proteomes" id="UP001168338">
    <property type="component" value="Unassembled WGS sequence"/>
</dbReference>
<gene>
    <name evidence="3" type="ORF">FGU65_00615</name>
</gene>
<comment type="caution">
    <text evidence="3">The sequence shown here is derived from an EMBL/GenBank/DDBJ whole genome shotgun (WGS) entry which is preliminary data.</text>
</comment>
<evidence type="ECO:0000259" key="2">
    <source>
        <dbReference type="PROSITE" id="PS51352"/>
    </source>
</evidence>
<dbReference type="InterPro" id="IPR013766">
    <property type="entry name" value="Thioredoxin_domain"/>
</dbReference>
<keyword evidence="1" id="KW-0676">Redox-active center</keyword>
<dbReference type="PANTHER" id="PTHR43110:SF1">
    <property type="entry name" value="THIOL PEROXIDASE"/>
    <property type="match status" value="1"/>
</dbReference>
<proteinExistence type="predicted"/>
<keyword evidence="4" id="KW-1185">Reference proteome</keyword>
<sequence>MDTGEPAPDFSLKDQHGEIFTLSGYRGRRVVLSFHPLAWTETCTRQMRALEENWQEFDALGAIAIGISVDSVPCKRAWAKAIDLEMTTLLADFWPHGGVAQDYGVFDSERGVAERATVVVDEFQHIIYAKRSEPGGVPDLQEVIALLREEEESRVEEINVPKI</sequence>
<dbReference type="InterPro" id="IPR000866">
    <property type="entry name" value="AhpC/TSA"/>
</dbReference>
<dbReference type="EMBL" id="VCYH01000001">
    <property type="protein sequence ID" value="MDN7023415.1"/>
    <property type="molecule type" value="Genomic_DNA"/>
</dbReference>
<name>A0ABT8M652_9EURY</name>